<name>A0A0C5CBV8_9ARCH</name>
<dbReference type="GeneID" id="41600583"/>
<protein>
    <submittedName>
        <fullName evidence="1">Uncharacterized protein</fullName>
    </submittedName>
</protein>
<accession>A0A0C5CBV8</accession>
<evidence type="ECO:0000313" key="2">
    <source>
        <dbReference type="Proteomes" id="UP000032027"/>
    </source>
</evidence>
<keyword evidence="2" id="KW-1185">Reference proteome</keyword>
<dbReference type="OrthoDB" id="11522at2157"/>
<dbReference type="EMBL" id="CP010868">
    <property type="protein sequence ID" value="AJM92677.1"/>
    <property type="molecule type" value="Genomic_DNA"/>
</dbReference>
<organism evidence="1 2">
    <name type="scientific">Nitrosopumilus piranensis</name>
    <dbReference type="NCBI Taxonomy" id="1582439"/>
    <lineage>
        <taxon>Archaea</taxon>
        <taxon>Nitrososphaerota</taxon>
        <taxon>Nitrososphaeria</taxon>
        <taxon>Nitrosopumilales</taxon>
        <taxon>Nitrosopumilaceae</taxon>
        <taxon>Nitrosopumilus</taxon>
    </lineage>
</organism>
<reference evidence="1 2" key="3">
    <citation type="journal article" date="2019" name="Int. J. Syst. Evol. Microbiol.">
        <title>Nitrosopumilus adriaticus sp. nov. and Nitrosopumilus piranensis sp. nov., two ammonia-oxidizing archaea from the Adriatic Sea and members of the class Nitrososphaeria.</title>
        <authorList>
            <person name="Bayer B."/>
            <person name="Vojvoda J."/>
            <person name="Reinthaler T."/>
            <person name="Reyes C."/>
            <person name="Pinto M."/>
            <person name="Herndl G.J."/>
        </authorList>
    </citation>
    <scope>NUCLEOTIDE SEQUENCE [LARGE SCALE GENOMIC DNA]</scope>
    <source>
        <strain evidence="1 2">D3C</strain>
    </source>
</reference>
<evidence type="ECO:0000313" key="1">
    <source>
        <dbReference type="EMBL" id="AJM92677.1"/>
    </source>
</evidence>
<dbReference type="Proteomes" id="UP000032027">
    <property type="component" value="Chromosome"/>
</dbReference>
<gene>
    <name evidence="1" type="ORF">NPIRD3C_1465</name>
</gene>
<proteinExistence type="predicted"/>
<dbReference type="RefSeq" id="WP_148703476.1">
    <property type="nucleotide sequence ID" value="NZ_CP010868.1"/>
</dbReference>
<reference evidence="2" key="1">
    <citation type="submission" date="2015-02" db="EMBL/GenBank/DDBJ databases">
        <title>Characterization of two novel Thaumarchaeota isolated from the Northern Adriatic Sea.</title>
        <authorList>
            <person name="Bayer B."/>
            <person name="Vojvoda J."/>
            <person name="Offre P."/>
            <person name="Srivastava A."/>
            <person name="Elisabeth N."/>
            <person name="Garcia J.A.L."/>
            <person name="Schleper C."/>
            <person name="Herndl G.J."/>
        </authorList>
    </citation>
    <scope>NUCLEOTIDE SEQUENCE [LARGE SCALE GENOMIC DNA]</scope>
    <source>
        <strain evidence="2">D3C</strain>
    </source>
</reference>
<reference evidence="1 2" key="2">
    <citation type="journal article" date="2016" name="ISME J.">
        <title>Physiological and genomic characterization of two novel marine thaumarchaeal strains indicates niche differentiation.</title>
        <authorList>
            <person name="Bayer B."/>
            <person name="Vojvoda J."/>
            <person name="Offre P."/>
            <person name="Alves R.J."/>
            <person name="Elisabeth N.H."/>
            <person name="Garcia J.A."/>
            <person name="Volland J.M."/>
            <person name="Srivastava A."/>
            <person name="Schleper C."/>
            <person name="Herndl G.J."/>
        </authorList>
    </citation>
    <scope>NUCLEOTIDE SEQUENCE [LARGE SCALE GENOMIC DNA]</scope>
    <source>
        <strain evidence="1 2">D3C</strain>
    </source>
</reference>
<dbReference type="HOGENOM" id="CLU_179001_0_0_2"/>
<dbReference type="PATRIC" id="fig|1582439.9.peg.1514"/>
<dbReference type="AlphaFoldDB" id="A0A0C5CBV8"/>
<dbReference type="KEGG" id="nid:NPIRD3C_1465"/>
<dbReference type="STRING" id="1582439.NPIRD3C_1465"/>
<sequence length="77" mass="8889">MGISSISEYVDFFVNLNMGENVSLISFVNNEKLVLKQKLEYKNLPKEPIKKGIEILEQLAKEISEIGEKKVIEKYQE</sequence>